<evidence type="ECO:0000259" key="7">
    <source>
        <dbReference type="PROSITE" id="PS50111"/>
    </source>
</evidence>
<dbReference type="GO" id="GO:0004888">
    <property type="term" value="F:transmembrane signaling receptor activity"/>
    <property type="evidence" value="ECO:0007669"/>
    <property type="project" value="InterPro"/>
</dbReference>
<evidence type="ECO:0000256" key="5">
    <source>
        <dbReference type="PROSITE-ProRule" id="PRU00284"/>
    </source>
</evidence>
<feature type="transmembrane region" description="Helical" evidence="6">
    <location>
        <begin position="209"/>
        <end position="229"/>
    </location>
</feature>
<dbReference type="PANTHER" id="PTHR32089">
    <property type="entry name" value="METHYL-ACCEPTING CHEMOTAXIS PROTEIN MCPB"/>
    <property type="match status" value="1"/>
</dbReference>
<accession>A0A239VCG7</accession>
<evidence type="ECO:0000256" key="2">
    <source>
        <dbReference type="ARBA" id="ARBA00022989"/>
    </source>
</evidence>
<protein>
    <submittedName>
        <fullName evidence="9">Methyl-accepting chemotaxis protein mcpC</fullName>
    </submittedName>
</protein>
<dbReference type="Gene3D" id="1.10.287.950">
    <property type="entry name" value="Methyl-accepting chemotaxis protein"/>
    <property type="match status" value="1"/>
</dbReference>
<dbReference type="KEGG" id="dco:SAMEA4475696_0814"/>
<dbReference type="STRING" id="1121387.GCA_000429885_02333"/>
<evidence type="ECO:0000313" key="10">
    <source>
        <dbReference type="Proteomes" id="UP000242637"/>
    </source>
</evidence>
<feature type="transmembrane region" description="Helical" evidence="6">
    <location>
        <begin position="20"/>
        <end position="40"/>
    </location>
</feature>
<dbReference type="InterPro" id="IPR003660">
    <property type="entry name" value="HAMP_dom"/>
</dbReference>
<evidence type="ECO:0000256" key="3">
    <source>
        <dbReference type="ARBA" id="ARBA00023224"/>
    </source>
</evidence>
<dbReference type="Pfam" id="PF00015">
    <property type="entry name" value="MCPsignal"/>
    <property type="match status" value="1"/>
</dbReference>
<reference evidence="9 10" key="1">
    <citation type="submission" date="2017-06" db="EMBL/GenBank/DDBJ databases">
        <authorList>
            <consortium name="Pathogen Informatics"/>
        </authorList>
    </citation>
    <scope>NUCLEOTIDE SEQUENCE [LARGE SCALE GENOMIC DNA]</scope>
    <source>
        <strain evidence="9 10">NCTC13039</strain>
    </source>
</reference>
<dbReference type="SMART" id="SM00283">
    <property type="entry name" value="MA"/>
    <property type="match status" value="1"/>
</dbReference>
<keyword evidence="6" id="KW-0472">Membrane</keyword>
<keyword evidence="3 5" id="KW-0807">Transducer</keyword>
<sequence>MREQTKAKSRWTGIKAQIGVIGAVGIIGMILLGISALIAVGQQRSLSDEIEALRDVNRKVEAIRYANADVSGWQAFYVWDTRRKDPAEAVAGGEDTNRGSYLAATEDLKKQLAAFPVDQLSTQERAHWDAMTAAWKQFFDADARAVALYRTKTPANLDKADEIIDDSETPGTAAHAYDIIDNNGKALFTSVRARSAEKQKDVAKVATTMSWIFAVVLVLAIALLAFTVYRVSRRIFGNISAVLESVSALSRGDLTVPSVPTSQDELGRMALAIEDARLSMREVISEVTVASTAVSGSSSRLAQIAEEFGETSTAVAEGMQRVSQGTAGVSDQVQAVAAGAEEMTASIREIAKNAEAAAGVAGRAVAATEMTNRTIAKLGESSIQIDSVIKSIGTIANQTNQLALNATIESARAGEAGRGFAVVAGEVKDLARETSTATQDISRRITEIQEDTAAAVAAIEQISMIIRQIDDTQSTIASAVEEQTATTNEMGANIHRTANDTTGISRELAALVDRAGQSSTVALTAADSARELADEATTLNTLVSRFRL</sequence>
<keyword evidence="2 6" id="KW-1133">Transmembrane helix</keyword>
<dbReference type="GO" id="GO:0007165">
    <property type="term" value="P:signal transduction"/>
    <property type="evidence" value="ECO:0007669"/>
    <property type="project" value="UniProtKB-KW"/>
</dbReference>
<dbReference type="InterPro" id="IPR004089">
    <property type="entry name" value="MCPsignal_dom"/>
</dbReference>
<dbReference type="SUPFAM" id="SSF58104">
    <property type="entry name" value="Methyl-accepting chemotaxis protein (MCP) signaling domain"/>
    <property type="match status" value="1"/>
</dbReference>
<organism evidence="9 10">
    <name type="scientific">Dermatophilus congolensis</name>
    <dbReference type="NCBI Taxonomy" id="1863"/>
    <lineage>
        <taxon>Bacteria</taxon>
        <taxon>Bacillati</taxon>
        <taxon>Actinomycetota</taxon>
        <taxon>Actinomycetes</taxon>
        <taxon>Micrococcales</taxon>
        <taxon>Dermatophilaceae</taxon>
        <taxon>Dermatophilus</taxon>
    </lineage>
</organism>
<dbReference type="RefSeq" id="WP_161626198.1">
    <property type="nucleotide sequence ID" value="NZ_LT906453.1"/>
</dbReference>
<evidence type="ECO:0000256" key="6">
    <source>
        <dbReference type="SAM" id="Phobius"/>
    </source>
</evidence>
<keyword evidence="10" id="KW-1185">Reference proteome</keyword>
<dbReference type="GO" id="GO:0006935">
    <property type="term" value="P:chemotaxis"/>
    <property type="evidence" value="ECO:0007669"/>
    <property type="project" value="InterPro"/>
</dbReference>
<proteinExistence type="inferred from homology"/>
<feature type="domain" description="HAMP" evidence="8">
    <location>
        <begin position="233"/>
        <end position="285"/>
    </location>
</feature>
<evidence type="ECO:0000256" key="1">
    <source>
        <dbReference type="ARBA" id="ARBA00022692"/>
    </source>
</evidence>
<keyword evidence="1 6" id="KW-0812">Transmembrane</keyword>
<dbReference type="PANTHER" id="PTHR32089:SF112">
    <property type="entry name" value="LYSOZYME-LIKE PROTEIN-RELATED"/>
    <property type="match status" value="1"/>
</dbReference>
<evidence type="ECO:0000256" key="4">
    <source>
        <dbReference type="ARBA" id="ARBA00029447"/>
    </source>
</evidence>
<name>A0A239VCG7_9MICO</name>
<evidence type="ECO:0000259" key="8">
    <source>
        <dbReference type="PROSITE" id="PS50885"/>
    </source>
</evidence>
<evidence type="ECO:0000313" key="9">
    <source>
        <dbReference type="EMBL" id="SNV19790.1"/>
    </source>
</evidence>
<dbReference type="SMART" id="SM00304">
    <property type="entry name" value="HAMP"/>
    <property type="match status" value="1"/>
</dbReference>
<dbReference type="Proteomes" id="UP000242637">
    <property type="component" value="Chromosome 1"/>
</dbReference>
<dbReference type="PROSITE" id="PS50885">
    <property type="entry name" value="HAMP"/>
    <property type="match status" value="1"/>
</dbReference>
<dbReference type="GO" id="GO:0016020">
    <property type="term" value="C:membrane"/>
    <property type="evidence" value="ECO:0007669"/>
    <property type="project" value="InterPro"/>
</dbReference>
<dbReference type="EMBL" id="LT906453">
    <property type="protein sequence ID" value="SNV19790.1"/>
    <property type="molecule type" value="Genomic_DNA"/>
</dbReference>
<feature type="domain" description="Methyl-accepting transducer" evidence="7">
    <location>
        <begin position="304"/>
        <end position="523"/>
    </location>
</feature>
<dbReference type="PRINTS" id="PR00260">
    <property type="entry name" value="CHEMTRNSDUCR"/>
</dbReference>
<comment type="similarity">
    <text evidence="4">Belongs to the methyl-accepting chemotaxis (MCP) protein family.</text>
</comment>
<dbReference type="AlphaFoldDB" id="A0A239VCG7"/>
<gene>
    <name evidence="9" type="primary">mcpC</name>
    <name evidence="9" type="ORF">SAMEA4475696_00814</name>
</gene>
<dbReference type="InterPro" id="IPR004090">
    <property type="entry name" value="Chemotax_Me-accpt_rcpt"/>
</dbReference>
<dbReference type="PROSITE" id="PS50111">
    <property type="entry name" value="CHEMOTAXIS_TRANSDUC_2"/>
    <property type="match status" value="1"/>
</dbReference>
<dbReference type="GeneID" id="63459069"/>